<proteinExistence type="predicted"/>
<evidence type="ECO:0000256" key="1">
    <source>
        <dbReference type="SAM" id="MobiDB-lite"/>
    </source>
</evidence>
<keyword evidence="3" id="KW-1185">Reference proteome</keyword>
<dbReference type="RefSeq" id="WP_058456878.1">
    <property type="nucleotide sequence ID" value="NZ_WVTD01000023.1"/>
</dbReference>
<reference evidence="2 3" key="1">
    <citation type="submission" date="2019-12" db="EMBL/GenBank/DDBJ databases">
        <authorList>
            <person name="Feng G."/>
            <person name="Zhu H."/>
        </authorList>
    </citation>
    <scope>NUCLEOTIDE SEQUENCE [LARGE SCALE GENOMIC DNA]</scope>
    <source>
        <strain evidence="2 3">FGD1</strain>
    </source>
</reference>
<protein>
    <submittedName>
        <fullName evidence="2">Uncharacterized protein</fullName>
    </submittedName>
</protein>
<sequence length="211" mass="24377">MALFRVNLDEQLEEHLDNAAQYQRHDRSEIVRQALTEYFSSAQNHVHDDEAIWDEWRDFSRTVLDAQQKAIIAAIRTLPDEAWASRSETLDRLTKAIEDVEWDQGIEPIYEILREKVIEKSLAFATNPEIEPTNRSYPFAPIIRFDIGFATDDLYSVRLPLIQAFFQYYWEAGEAAFDEIPAIWEAAKARIDAGERRPSNEEAAAARRTSG</sequence>
<evidence type="ECO:0000313" key="3">
    <source>
        <dbReference type="Proteomes" id="UP000465810"/>
    </source>
</evidence>
<organism evidence="2 3">
    <name type="scientific">Novosphingobium silvae</name>
    <dbReference type="NCBI Taxonomy" id="2692619"/>
    <lineage>
        <taxon>Bacteria</taxon>
        <taxon>Pseudomonadati</taxon>
        <taxon>Pseudomonadota</taxon>
        <taxon>Alphaproteobacteria</taxon>
        <taxon>Sphingomonadales</taxon>
        <taxon>Sphingomonadaceae</taxon>
        <taxon>Novosphingobium</taxon>
    </lineage>
</organism>
<evidence type="ECO:0000313" key="2">
    <source>
        <dbReference type="EMBL" id="MYL99928.1"/>
    </source>
</evidence>
<dbReference type="EMBL" id="WVTD01000023">
    <property type="protein sequence ID" value="MYL99928.1"/>
    <property type="molecule type" value="Genomic_DNA"/>
</dbReference>
<accession>A0A7X4GJQ2</accession>
<dbReference type="AlphaFoldDB" id="A0A7X4GJQ2"/>
<gene>
    <name evidence="2" type="ORF">GR702_19395</name>
</gene>
<name>A0A7X4GJQ2_9SPHN</name>
<comment type="caution">
    <text evidence="2">The sequence shown here is derived from an EMBL/GenBank/DDBJ whole genome shotgun (WGS) entry which is preliminary data.</text>
</comment>
<feature type="region of interest" description="Disordered" evidence="1">
    <location>
        <begin position="192"/>
        <end position="211"/>
    </location>
</feature>
<dbReference type="Proteomes" id="UP000465810">
    <property type="component" value="Unassembled WGS sequence"/>
</dbReference>